<evidence type="ECO:0000313" key="2">
    <source>
        <dbReference type="Proteomes" id="UP001168096"/>
    </source>
</evidence>
<proteinExistence type="predicted"/>
<gene>
    <name evidence="1" type="ORF">QPK29_032640</name>
</gene>
<protein>
    <submittedName>
        <fullName evidence="1">C-type cytochrome</fullName>
    </submittedName>
</protein>
<dbReference type="EMBL" id="JASNRB020000050">
    <property type="protein sequence ID" value="MFJ1472483.1"/>
    <property type="molecule type" value="Genomic_DNA"/>
</dbReference>
<comment type="caution">
    <text evidence="1">The sequence shown here is derived from an EMBL/GenBank/DDBJ whole genome shotgun (WGS) entry which is preliminary data.</text>
</comment>
<dbReference type="Proteomes" id="UP001168096">
    <property type="component" value="Unassembled WGS sequence"/>
</dbReference>
<evidence type="ECO:0000313" key="1">
    <source>
        <dbReference type="EMBL" id="MFJ1472483.1"/>
    </source>
</evidence>
<sequence length="122" mass="12774">MFAASLANAAECASPEACSVDRGRKIFMTCAACHSIEPSGSFTVGPNLRSVVDRPIGKSPGFHYSAALQKAKGSWTPAALNSFLMAPSEAYPGTSMAFTGLKKPDDRAAVIAYLKQLSGSKE</sequence>
<reference evidence="1" key="1">
    <citation type="submission" date="2024-11" db="EMBL/GenBank/DDBJ databases">
        <title>Description of Massilia orientalis sp. nov., isolated from rhizosphere soil of Ageratina adenophora.</title>
        <authorList>
            <person name="Wang Y."/>
        </authorList>
    </citation>
    <scope>NUCLEOTIDE SEQUENCE</scope>
    <source>
        <strain evidence="1">YIM B02787</strain>
    </source>
</reference>
<accession>A0ACC7MM07</accession>
<organism evidence="1 2">
    <name type="scientific">Massilia orientalis</name>
    <dbReference type="NCBI Taxonomy" id="3050128"/>
    <lineage>
        <taxon>Bacteria</taxon>
        <taxon>Pseudomonadati</taxon>
        <taxon>Pseudomonadota</taxon>
        <taxon>Betaproteobacteria</taxon>
        <taxon>Burkholderiales</taxon>
        <taxon>Oxalobacteraceae</taxon>
        <taxon>Telluria group</taxon>
        <taxon>Massilia</taxon>
    </lineage>
</organism>
<keyword evidence="2" id="KW-1185">Reference proteome</keyword>
<name>A0ACC7MM07_9BURK</name>